<reference evidence="2 4" key="2">
    <citation type="journal article" date="2018" name="Plant J.">
        <title>The Physcomitrella patens chromosome-scale assembly reveals moss genome structure and evolution.</title>
        <authorList>
            <person name="Lang D."/>
            <person name="Ullrich K.K."/>
            <person name="Murat F."/>
            <person name="Fuchs J."/>
            <person name="Jenkins J."/>
            <person name="Haas F.B."/>
            <person name="Piednoel M."/>
            <person name="Gundlach H."/>
            <person name="Van Bel M."/>
            <person name="Meyberg R."/>
            <person name="Vives C."/>
            <person name="Morata J."/>
            <person name="Symeonidi A."/>
            <person name="Hiss M."/>
            <person name="Muchero W."/>
            <person name="Kamisugi Y."/>
            <person name="Saleh O."/>
            <person name="Blanc G."/>
            <person name="Decker E.L."/>
            <person name="van Gessel N."/>
            <person name="Grimwood J."/>
            <person name="Hayes R.D."/>
            <person name="Graham S.W."/>
            <person name="Gunter L.E."/>
            <person name="McDaniel S.F."/>
            <person name="Hoernstein S.N.W."/>
            <person name="Larsson A."/>
            <person name="Li F.W."/>
            <person name="Perroud P.F."/>
            <person name="Phillips J."/>
            <person name="Ranjan P."/>
            <person name="Rokshar D.S."/>
            <person name="Rothfels C.J."/>
            <person name="Schneider L."/>
            <person name="Shu S."/>
            <person name="Stevenson D.W."/>
            <person name="Thummler F."/>
            <person name="Tillich M."/>
            <person name="Villarreal Aguilar J.C."/>
            <person name="Widiez T."/>
            <person name="Wong G.K."/>
            <person name="Wymore A."/>
            <person name="Zhang Y."/>
            <person name="Zimmer A.D."/>
            <person name="Quatrano R.S."/>
            <person name="Mayer K.F.X."/>
            <person name="Goodstein D."/>
            <person name="Casacuberta J.M."/>
            <person name="Vandepoele K."/>
            <person name="Reski R."/>
            <person name="Cuming A.C."/>
            <person name="Tuskan G.A."/>
            <person name="Maumus F."/>
            <person name="Salse J."/>
            <person name="Schmutz J."/>
            <person name="Rensing S.A."/>
        </authorList>
    </citation>
    <scope>NUCLEOTIDE SEQUENCE [LARGE SCALE GENOMIC DNA]</scope>
    <source>
        <strain evidence="3 4">cv. Gransden 2004</strain>
    </source>
</reference>
<reference evidence="2 4" key="1">
    <citation type="journal article" date="2008" name="Science">
        <title>The Physcomitrella genome reveals evolutionary insights into the conquest of land by plants.</title>
        <authorList>
            <person name="Rensing S."/>
            <person name="Lang D."/>
            <person name="Zimmer A."/>
            <person name="Terry A."/>
            <person name="Salamov A."/>
            <person name="Shapiro H."/>
            <person name="Nishiyama T."/>
            <person name="Perroud P.-F."/>
            <person name="Lindquist E."/>
            <person name="Kamisugi Y."/>
            <person name="Tanahashi T."/>
            <person name="Sakakibara K."/>
            <person name="Fujita T."/>
            <person name="Oishi K."/>
            <person name="Shin-I T."/>
            <person name="Kuroki Y."/>
            <person name="Toyoda A."/>
            <person name="Suzuki Y."/>
            <person name="Hashimoto A."/>
            <person name="Yamaguchi K."/>
            <person name="Sugano A."/>
            <person name="Kohara Y."/>
            <person name="Fujiyama A."/>
            <person name="Anterola A."/>
            <person name="Aoki S."/>
            <person name="Ashton N."/>
            <person name="Barbazuk W.B."/>
            <person name="Barker E."/>
            <person name="Bennetzen J."/>
            <person name="Bezanilla M."/>
            <person name="Blankenship R."/>
            <person name="Cho S.H."/>
            <person name="Dutcher S."/>
            <person name="Estelle M."/>
            <person name="Fawcett J.A."/>
            <person name="Gundlach H."/>
            <person name="Hanada K."/>
            <person name="Heyl A."/>
            <person name="Hicks K.A."/>
            <person name="Hugh J."/>
            <person name="Lohr M."/>
            <person name="Mayer K."/>
            <person name="Melkozernov A."/>
            <person name="Murata T."/>
            <person name="Nelson D."/>
            <person name="Pils B."/>
            <person name="Prigge M."/>
            <person name="Reiss B."/>
            <person name="Renner T."/>
            <person name="Rombauts S."/>
            <person name="Rushton P."/>
            <person name="Sanderfoot A."/>
            <person name="Schween G."/>
            <person name="Shiu S.-H."/>
            <person name="Stueber K."/>
            <person name="Theodoulou F.L."/>
            <person name="Tu H."/>
            <person name="Van de Peer Y."/>
            <person name="Verrier P.J."/>
            <person name="Waters E."/>
            <person name="Wood A."/>
            <person name="Yang L."/>
            <person name="Cove D."/>
            <person name="Cuming A."/>
            <person name="Hasebe M."/>
            <person name="Lucas S."/>
            <person name="Mishler D.B."/>
            <person name="Reski R."/>
            <person name="Grigoriev I."/>
            <person name="Quatrano R.S."/>
            <person name="Boore J.L."/>
        </authorList>
    </citation>
    <scope>NUCLEOTIDE SEQUENCE [LARGE SCALE GENOMIC DNA]</scope>
    <source>
        <strain evidence="3 4">cv. Gransden 2004</strain>
    </source>
</reference>
<gene>
    <name evidence="3" type="primary">LOC112280159</name>
    <name evidence="2" type="ORF">PHYPA_001307</name>
</gene>
<dbReference type="Gramene" id="Pp3c1_28690V3.8">
    <property type="protein sequence ID" value="Pp3c1_28690V3.8"/>
    <property type="gene ID" value="Pp3c1_28690"/>
</dbReference>
<protein>
    <submittedName>
        <fullName evidence="2 3">Uncharacterized protein</fullName>
    </submittedName>
</protein>
<feature type="compositionally biased region" description="Basic and acidic residues" evidence="1">
    <location>
        <begin position="489"/>
        <end position="500"/>
    </location>
</feature>
<evidence type="ECO:0000313" key="4">
    <source>
        <dbReference type="Proteomes" id="UP000006727"/>
    </source>
</evidence>
<evidence type="ECO:0000256" key="1">
    <source>
        <dbReference type="SAM" id="MobiDB-lite"/>
    </source>
</evidence>
<evidence type="ECO:0000313" key="3">
    <source>
        <dbReference type="EnsemblPlants" id="Pp3c1_28690V3.1"/>
    </source>
</evidence>
<dbReference type="Proteomes" id="UP000006727">
    <property type="component" value="Chromosome 1"/>
</dbReference>
<dbReference type="EnsemblPlants" id="Pp3c1_28690V3.8">
    <property type="protein sequence ID" value="Pp3c1_28690V3.8"/>
    <property type="gene ID" value="Pp3c1_28690"/>
</dbReference>
<accession>A0A2K1LA37</accession>
<feature type="region of interest" description="Disordered" evidence="1">
    <location>
        <begin position="489"/>
        <end position="639"/>
    </location>
</feature>
<feature type="region of interest" description="Disordered" evidence="1">
    <location>
        <begin position="441"/>
        <end position="464"/>
    </location>
</feature>
<feature type="compositionally biased region" description="Polar residues" evidence="1">
    <location>
        <begin position="381"/>
        <end position="395"/>
    </location>
</feature>
<dbReference type="EnsemblPlants" id="Pp3c1_28690V3.6">
    <property type="protein sequence ID" value="Pp3c1_28690V3.6"/>
    <property type="gene ID" value="Pp3c1_28690"/>
</dbReference>
<feature type="region of interest" description="Disordered" evidence="1">
    <location>
        <begin position="370"/>
        <end position="414"/>
    </location>
</feature>
<evidence type="ECO:0000313" key="2">
    <source>
        <dbReference type="EMBL" id="PNR62883.1"/>
    </source>
</evidence>
<organism evidence="2">
    <name type="scientific">Physcomitrium patens</name>
    <name type="common">Spreading-leaved earth moss</name>
    <name type="synonym">Physcomitrella patens</name>
    <dbReference type="NCBI Taxonomy" id="3218"/>
    <lineage>
        <taxon>Eukaryota</taxon>
        <taxon>Viridiplantae</taxon>
        <taxon>Streptophyta</taxon>
        <taxon>Embryophyta</taxon>
        <taxon>Bryophyta</taxon>
        <taxon>Bryophytina</taxon>
        <taxon>Bryopsida</taxon>
        <taxon>Funariidae</taxon>
        <taxon>Funariales</taxon>
        <taxon>Funariaceae</taxon>
        <taxon>Physcomitrium</taxon>
    </lineage>
</organism>
<dbReference type="EnsemblPlants" id="Pp3c1_28690V3.2">
    <property type="protein sequence ID" value="Pp3c1_28690V3.2"/>
    <property type="gene ID" value="Pp3c1_28690"/>
</dbReference>
<dbReference type="EMBL" id="ABEU02000001">
    <property type="protein sequence ID" value="PNR62883.1"/>
    <property type="molecule type" value="Genomic_DNA"/>
</dbReference>
<dbReference type="PaxDb" id="3218-PP1S21_352V6.1"/>
<dbReference type="Gramene" id="Pp3c1_28690V3.4">
    <property type="protein sequence ID" value="Pp3c1_28690V3.4"/>
    <property type="gene ID" value="Pp3c1_28690"/>
</dbReference>
<dbReference type="Gramene" id="Pp3c1_28690V3.7">
    <property type="protein sequence ID" value="Pp3c1_28690V3.7"/>
    <property type="gene ID" value="Pp3c1_28690"/>
</dbReference>
<feature type="region of interest" description="Disordered" evidence="1">
    <location>
        <begin position="37"/>
        <end position="219"/>
    </location>
</feature>
<proteinExistence type="predicted"/>
<feature type="compositionally biased region" description="Basic and acidic residues" evidence="1">
    <location>
        <begin position="562"/>
        <end position="573"/>
    </location>
</feature>
<feature type="compositionally biased region" description="Polar residues" evidence="1">
    <location>
        <begin position="110"/>
        <end position="125"/>
    </location>
</feature>
<dbReference type="KEGG" id="ppp:112280159"/>
<keyword evidence="4" id="KW-1185">Reference proteome</keyword>
<dbReference type="EnsemblPlants" id="Pp3c1_28690V3.7">
    <property type="protein sequence ID" value="Pp3c1_28690V3.7"/>
    <property type="gene ID" value="Pp3c1_28690"/>
</dbReference>
<dbReference type="AlphaFoldDB" id="A0A2K1LA37"/>
<dbReference type="EnsemblPlants" id="Pp3c1_28690V3.1">
    <property type="protein sequence ID" value="Pp3c1_28690V3.1"/>
    <property type="gene ID" value="Pp3c1_28690"/>
</dbReference>
<feature type="compositionally biased region" description="Basic and acidic residues" evidence="1">
    <location>
        <begin position="522"/>
        <end position="540"/>
    </location>
</feature>
<dbReference type="EnsemblPlants" id="Pp3c1_28690V3.4">
    <property type="protein sequence ID" value="Pp3c1_28690V3.4"/>
    <property type="gene ID" value="Pp3c1_28690"/>
</dbReference>
<dbReference type="RefSeq" id="XP_024371098.1">
    <property type="nucleotide sequence ID" value="XM_024515330.2"/>
</dbReference>
<dbReference type="GeneID" id="112280159"/>
<dbReference type="EnsemblPlants" id="Pp3c1_28690V3.5">
    <property type="protein sequence ID" value="Pp3c1_28690V3.5"/>
    <property type="gene ID" value="Pp3c1_28690"/>
</dbReference>
<dbReference type="Gramene" id="Pp3c1_28690V3.2">
    <property type="protein sequence ID" value="Pp3c1_28690V3.2"/>
    <property type="gene ID" value="Pp3c1_28690"/>
</dbReference>
<dbReference type="Gramene" id="Pp3c1_28690V3.3">
    <property type="protein sequence ID" value="Pp3c1_28690V3.3"/>
    <property type="gene ID" value="Pp3c1_28690"/>
</dbReference>
<dbReference type="EnsemblPlants" id="Pp3c1_28690V3.3">
    <property type="protein sequence ID" value="Pp3c1_28690V3.3"/>
    <property type="gene ID" value="Pp3c1_28690"/>
</dbReference>
<dbReference type="Gramene" id="Pp3c1_28690V3.6">
    <property type="protein sequence ID" value="Pp3c1_28690V3.6"/>
    <property type="gene ID" value="Pp3c1_28690"/>
</dbReference>
<feature type="region of interest" description="Disordered" evidence="1">
    <location>
        <begin position="656"/>
        <end position="693"/>
    </location>
</feature>
<sequence>MGDNLQEKSRKELKELCAQNNIRTAGVKHEELVRLLRNKLYPSPPQTKPRSPRTRETKVQSPVKENGDSYKSPAKSAGKVQSISLNNPPREEVTPFQRKNSGLSRKPLLTKSNTFSSRRAFSPTRTPGVGQDALPRQPSVRRLCQINGLSPLSRRSAKAPGKLESRPSSQSSVQSSGEFKDGLGAQTDSNLKTEEMANPKALEGDPNCIGIDSSDTSVGGSQRVSEFAVVVEPDIGSSFSDADEFQSVSSEPLSRIGSISKRLSLRTESSKASLYTAASGLSFFSANSWGSGDLRSLDNLVASVERKRDLANDIVPGFSDRPEFTVGDGDALESSFLDDDTEVIVDAKDHGVEVYGFNVVGSPITRDFINNNPGSGAESPACSSGASRAKFTSDQDGGEVDTPTRPGSCSREDGTSTILNGKVYSKGHADYAQFIFKDTAGDGEVHDESPEGGASTELESPTSDSCVAKKLEFDSMEKTDLAPLQHDELHEEDKEVDRETNVQNVEEGSTLRMPEAVEVDDFVEHHEVSDLDEATRDNRSSGEAVVSEDAPPAPKTASSNLDHGESNSEHQTVEQESANNSNQEHRSSPAGELGAPTVYGENDDEATPSKKKSELAPDAVEVPVSTTSSRNVESSGAEGQVVVKGDLLLDNIDFSTNETCDKGEDHSTTTAESTGKHSYADTEPLPPPNMNTPSVMPLNDNHSNSSPYNNKTENIASKPDPLTNSGYLAGKQVESDVKFRDGECASSFEPLPDYKKDEREEIIHINLPFPFSIILWCSTRCCRCR</sequence>
<dbReference type="Gramene" id="Pp3c1_28690V3.1">
    <property type="protein sequence ID" value="Pp3c1_28690V3.1"/>
    <property type="gene ID" value="Pp3c1_28690"/>
</dbReference>
<feature type="compositionally biased region" description="Polar residues" evidence="1">
    <location>
        <begin position="624"/>
        <end position="634"/>
    </location>
</feature>
<dbReference type="Gramene" id="Pp3c1_28690V3.5">
    <property type="protein sequence ID" value="Pp3c1_28690V3.5"/>
    <property type="gene ID" value="Pp3c1_28690"/>
</dbReference>
<name>A0A2K1LA37_PHYPA</name>
<reference evidence="3" key="3">
    <citation type="submission" date="2020-12" db="UniProtKB">
        <authorList>
            <consortium name="EnsemblPlants"/>
        </authorList>
    </citation>
    <scope>IDENTIFICATION</scope>
</reference>